<evidence type="ECO:0000259" key="7">
    <source>
        <dbReference type="PROSITE" id="PS50090"/>
    </source>
</evidence>
<feature type="domain" description="SANT" evidence="8">
    <location>
        <begin position="91"/>
        <end position="144"/>
    </location>
</feature>
<evidence type="ECO:0000256" key="2">
    <source>
        <dbReference type="ARBA" id="ARBA00023015"/>
    </source>
</evidence>
<evidence type="ECO:0000256" key="5">
    <source>
        <dbReference type="ARBA" id="ARBA00023242"/>
    </source>
</evidence>
<dbReference type="EMBL" id="JAVIJP010000017">
    <property type="protein sequence ID" value="KAL3640650.1"/>
    <property type="molecule type" value="Genomic_DNA"/>
</dbReference>
<evidence type="ECO:0000313" key="11">
    <source>
        <dbReference type="Proteomes" id="UP001632038"/>
    </source>
</evidence>
<feature type="domain" description="HTH myb-type" evidence="9">
    <location>
        <begin position="88"/>
        <end position="144"/>
    </location>
</feature>
<evidence type="ECO:0000256" key="3">
    <source>
        <dbReference type="ARBA" id="ARBA00023125"/>
    </source>
</evidence>
<dbReference type="GO" id="GO:0005634">
    <property type="term" value="C:nucleus"/>
    <property type="evidence" value="ECO:0007669"/>
    <property type="project" value="UniProtKB-SubCell"/>
</dbReference>
<sequence length="288" mass="31187">MSQCSDSPSVDMGGGEVDEIMLFGVRVKVDPMRKSVSMNNLSEYEPLNKGGNPNNCTNQTTKAAAEDGGSAGYASAGDAVHQPSNGDRERKRGVPWSEEEHKLFLLGLQNIGRGDWRGISKNFVKTRTPTQVASHAQKYFIRRNNLNHRRRRSSLFDMTTESVTAMASTGKGNNVQDSHACPINSNTNGFSVVPFPVNVSPVLFSRQSTNPIGELGPAQSDLTKNPSPMLGCVVQVPTPPTRLDLNLNQQAPIEPLSLRLSLSSGQDQASIQMMQPGFINGDSFISVV</sequence>
<keyword evidence="3" id="KW-0238">DNA-binding</keyword>
<dbReference type="PROSITE" id="PS50090">
    <property type="entry name" value="MYB_LIKE"/>
    <property type="match status" value="1"/>
</dbReference>
<dbReference type="Pfam" id="PF00249">
    <property type="entry name" value="Myb_DNA-binding"/>
    <property type="match status" value="1"/>
</dbReference>
<comment type="caution">
    <text evidence="10">The sequence shown here is derived from an EMBL/GenBank/DDBJ whole genome shotgun (WGS) entry which is preliminary data.</text>
</comment>
<gene>
    <name evidence="10" type="ORF">CASFOL_015618</name>
</gene>
<dbReference type="PANTHER" id="PTHR44191">
    <property type="entry name" value="TRANSCRIPTION FACTOR KUA1"/>
    <property type="match status" value="1"/>
</dbReference>
<dbReference type="InterPro" id="IPR009057">
    <property type="entry name" value="Homeodomain-like_sf"/>
</dbReference>
<dbReference type="InterPro" id="IPR052245">
    <property type="entry name" value="Plant_Stress_Dev_TF"/>
</dbReference>
<feature type="region of interest" description="Disordered" evidence="6">
    <location>
        <begin position="42"/>
        <end position="93"/>
    </location>
</feature>
<evidence type="ECO:0000256" key="6">
    <source>
        <dbReference type="SAM" id="MobiDB-lite"/>
    </source>
</evidence>
<organism evidence="10 11">
    <name type="scientific">Castilleja foliolosa</name>
    <dbReference type="NCBI Taxonomy" id="1961234"/>
    <lineage>
        <taxon>Eukaryota</taxon>
        <taxon>Viridiplantae</taxon>
        <taxon>Streptophyta</taxon>
        <taxon>Embryophyta</taxon>
        <taxon>Tracheophyta</taxon>
        <taxon>Spermatophyta</taxon>
        <taxon>Magnoliopsida</taxon>
        <taxon>eudicotyledons</taxon>
        <taxon>Gunneridae</taxon>
        <taxon>Pentapetalae</taxon>
        <taxon>asterids</taxon>
        <taxon>lamiids</taxon>
        <taxon>Lamiales</taxon>
        <taxon>Orobanchaceae</taxon>
        <taxon>Pedicularideae</taxon>
        <taxon>Castillejinae</taxon>
        <taxon>Castilleja</taxon>
    </lineage>
</organism>
<proteinExistence type="predicted"/>
<keyword evidence="11" id="KW-1185">Reference proteome</keyword>
<dbReference type="Gene3D" id="1.10.10.60">
    <property type="entry name" value="Homeodomain-like"/>
    <property type="match status" value="1"/>
</dbReference>
<dbReference type="SUPFAM" id="SSF46689">
    <property type="entry name" value="Homeodomain-like"/>
    <property type="match status" value="1"/>
</dbReference>
<comment type="subcellular location">
    <subcellularLocation>
        <location evidence="1">Nucleus</location>
    </subcellularLocation>
</comment>
<dbReference type="GO" id="GO:0006355">
    <property type="term" value="P:regulation of DNA-templated transcription"/>
    <property type="evidence" value="ECO:0007669"/>
    <property type="project" value="UniProtKB-ARBA"/>
</dbReference>
<dbReference type="SMART" id="SM00717">
    <property type="entry name" value="SANT"/>
    <property type="match status" value="1"/>
</dbReference>
<reference evidence="11" key="1">
    <citation type="journal article" date="2024" name="IScience">
        <title>Strigolactones Initiate the Formation of Haustorium-like Structures in Castilleja.</title>
        <authorList>
            <person name="Buerger M."/>
            <person name="Peterson D."/>
            <person name="Chory J."/>
        </authorList>
    </citation>
    <scope>NUCLEOTIDE SEQUENCE [LARGE SCALE GENOMIC DNA]</scope>
</reference>
<dbReference type="AlphaFoldDB" id="A0ABD3DE66"/>
<feature type="compositionally biased region" description="Low complexity" evidence="6">
    <location>
        <begin position="66"/>
        <end position="79"/>
    </location>
</feature>
<dbReference type="GO" id="GO:0003677">
    <property type="term" value="F:DNA binding"/>
    <property type="evidence" value="ECO:0007669"/>
    <property type="project" value="UniProtKB-KW"/>
</dbReference>
<dbReference type="Proteomes" id="UP001632038">
    <property type="component" value="Unassembled WGS sequence"/>
</dbReference>
<evidence type="ECO:0000259" key="9">
    <source>
        <dbReference type="PROSITE" id="PS51294"/>
    </source>
</evidence>
<dbReference type="InterPro" id="IPR017884">
    <property type="entry name" value="SANT_dom"/>
</dbReference>
<feature type="domain" description="Myb-like" evidence="7">
    <location>
        <begin position="88"/>
        <end position="140"/>
    </location>
</feature>
<evidence type="ECO:0000313" key="10">
    <source>
        <dbReference type="EMBL" id="KAL3640650.1"/>
    </source>
</evidence>
<evidence type="ECO:0000256" key="4">
    <source>
        <dbReference type="ARBA" id="ARBA00023163"/>
    </source>
</evidence>
<protein>
    <submittedName>
        <fullName evidence="10">Uncharacterized protein</fullName>
    </submittedName>
</protein>
<dbReference type="FunFam" id="1.10.10.60:FF:000009">
    <property type="entry name" value="transcription factor MYB1R1"/>
    <property type="match status" value="1"/>
</dbReference>
<evidence type="ECO:0000256" key="1">
    <source>
        <dbReference type="ARBA" id="ARBA00004123"/>
    </source>
</evidence>
<dbReference type="NCBIfam" id="TIGR01557">
    <property type="entry name" value="myb_SHAQKYF"/>
    <property type="match status" value="1"/>
</dbReference>
<keyword evidence="4" id="KW-0804">Transcription</keyword>
<feature type="compositionally biased region" description="Polar residues" evidence="6">
    <location>
        <begin position="51"/>
        <end position="62"/>
    </location>
</feature>
<accession>A0ABD3DE66</accession>
<dbReference type="InterPro" id="IPR001005">
    <property type="entry name" value="SANT/Myb"/>
</dbReference>
<name>A0ABD3DE66_9LAMI</name>
<dbReference type="InterPro" id="IPR006447">
    <property type="entry name" value="Myb_dom_plants"/>
</dbReference>
<dbReference type="PROSITE" id="PS51294">
    <property type="entry name" value="HTH_MYB"/>
    <property type="match status" value="1"/>
</dbReference>
<dbReference type="InterPro" id="IPR017930">
    <property type="entry name" value="Myb_dom"/>
</dbReference>
<evidence type="ECO:0000259" key="8">
    <source>
        <dbReference type="PROSITE" id="PS51293"/>
    </source>
</evidence>
<dbReference type="PROSITE" id="PS51293">
    <property type="entry name" value="SANT"/>
    <property type="match status" value="1"/>
</dbReference>
<keyword evidence="2" id="KW-0805">Transcription regulation</keyword>
<dbReference type="CDD" id="cd00167">
    <property type="entry name" value="SANT"/>
    <property type="match status" value="1"/>
</dbReference>
<dbReference type="PANTHER" id="PTHR44191:SF84">
    <property type="entry name" value="F25A4.19 PROTEIN"/>
    <property type="match status" value="1"/>
</dbReference>
<keyword evidence="5" id="KW-0539">Nucleus</keyword>